<feature type="repeat" description="ANK" evidence="1">
    <location>
        <begin position="186"/>
        <end position="219"/>
    </location>
</feature>
<keyword evidence="1" id="KW-0040">ANK repeat</keyword>
<dbReference type="SUPFAM" id="SSF48403">
    <property type="entry name" value="Ankyrin repeat"/>
    <property type="match status" value="1"/>
</dbReference>
<dbReference type="PANTHER" id="PTHR24133:SF40">
    <property type="entry name" value="ANKYRIN REPEAT DOMAIN 44"/>
    <property type="match status" value="1"/>
</dbReference>
<evidence type="ECO:0000313" key="3">
    <source>
        <dbReference type="Proteomes" id="UP000479190"/>
    </source>
</evidence>
<reference evidence="2 3" key="1">
    <citation type="submission" date="2020-02" db="EMBL/GenBank/DDBJ databases">
        <authorList>
            <person name="Ferguson B K."/>
        </authorList>
    </citation>
    <scope>NUCLEOTIDE SEQUENCE [LARGE SCALE GENOMIC DNA]</scope>
</reference>
<dbReference type="Gene3D" id="1.25.40.20">
    <property type="entry name" value="Ankyrin repeat-containing domain"/>
    <property type="match status" value="2"/>
</dbReference>
<dbReference type="OrthoDB" id="20872at2759"/>
<evidence type="ECO:0000313" key="2">
    <source>
        <dbReference type="EMBL" id="CAB0040629.1"/>
    </source>
</evidence>
<dbReference type="SMART" id="SM00248">
    <property type="entry name" value="ANK"/>
    <property type="match status" value="5"/>
</dbReference>
<sequence length="380" mass="43787">MDTYEDGSTASFDGQKNLETLKSLQKNTNWEIVDERRKFIRQVYPIIKQWNRRSSPNVQDVFRAEDVERLAMDYINFTSSIYRDKEYVREIEEFIVFLCITDYKDEPKLNGDGKPSSRRTTPVHHAAKQDRDLVGQLFEIYNRYDVNYTDESGLSHFHVVCMYGQYQEIKKFLEFGHDPNCLWSETGDSPLGLAVLGSCTKHVVELLLRSGANPNLPNKEGLNLLHIISKKFRTQFIEVPDVPKILFEISDELNQSLQIDARDEFGNTPLHLAVLNDNVYVTEMLLRRGANPNSANDEGSTPLHLFYMRKCSYYDIGSVEFFFKICDELNHLIQTPIYTCSSRTARGGARRYEILARAPSAAATSRIAAIWVFRTLRVPL</sequence>
<dbReference type="Proteomes" id="UP000479190">
    <property type="component" value="Unassembled WGS sequence"/>
</dbReference>
<dbReference type="PROSITE" id="PS50297">
    <property type="entry name" value="ANK_REP_REGION"/>
    <property type="match status" value="2"/>
</dbReference>
<dbReference type="InterPro" id="IPR036770">
    <property type="entry name" value="Ankyrin_rpt-contain_sf"/>
</dbReference>
<dbReference type="InterPro" id="IPR002110">
    <property type="entry name" value="Ankyrin_rpt"/>
</dbReference>
<dbReference type="PROSITE" id="PS50088">
    <property type="entry name" value="ANK_REPEAT"/>
    <property type="match status" value="2"/>
</dbReference>
<keyword evidence="3" id="KW-1185">Reference proteome</keyword>
<protein>
    <submittedName>
        <fullName evidence="2">Uncharacterized protein</fullName>
    </submittedName>
</protein>
<evidence type="ECO:0000256" key="1">
    <source>
        <dbReference type="PROSITE-ProRule" id="PRU00023"/>
    </source>
</evidence>
<proteinExistence type="predicted"/>
<dbReference type="PANTHER" id="PTHR24133">
    <property type="entry name" value="ANKYRIN DOMAIN-CONTAINING"/>
    <property type="match status" value="1"/>
</dbReference>
<dbReference type="AlphaFoldDB" id="A0A6H5IU22"/>
<organism evidence="2 3">
    <name type="scientific">Trichogramma brassicae</name>
    <dbReference type="NCBI Taxonomy" id="86971"/>
    <lineage>
        <taxon>Eukaryota</taxon>
        <taxon>Metazoa</taxon>
        <taxon>Ecdysozoa</taxon>
        <taxon>Arthropoda</taxon>
        <taxon>Hexapoda</taxon>
        <taxon>Insecta</taxon>
        <taxon>Pterygota</taxon>
        <taxon>Neoptera</taxon>
        <taxon>Endopterygota</taxon>
        <taxon>Hymenoptera</taxon>
        <taxon>Apocrita</taxon>
        <taxon>Proctotrupomorpha</taxon>
        <taxon>Chalcidoidea</taxon>
        <taxon>Trichogrammatidae</taxon>
        <taxon>Trichogramma</taxon>
    </lineage>
</organism>
<gene>
    <name evidence="2" type="ORF">TBRA_LOCUS12325</name>
</gene>
<dbReference type="Pfam" id="PF12796">
    <property type="entry name" value="Ank_2"/>
    <property type="match status" value="1"/>
</dbReference>
<name>A0A6H5IU22_9HYME</name>
<accession>A0A6H5IU22</accession>
<dbReference type="EMBL" id="CADCXV010001039">
    <property type="protein sequence ID" value="CAB0040629.1"/>
    <property type="molecule type" value="Genomic_DNA"/>
</dbReference>
<feature type="repeat" description="ANK" evidence="1">
    <location>
        <begin position="265"/>
        <end position="297"/>
    </location>
</feature>
<dbReference type="InterPro" id="IPR052391">
    <property type="entry name" value="E3_Ligase-Neurotoxin"/>
</dbReference>